<keyword evidence="4" id="KW-0812">Transmembrane</keyword>
<organism evidence="6 7">
    <name type="scientific">Carpediemonas membranifera</name>
    <dbReference type="NCBI Taxonomy" id="201153"/>
    <lineage>
        <taxon>Eukaryota</taxon>
        <taxon>Metamonada</taxon>
        <taxon>Carpediemonas-like organisms</taxon>
        <taxon>Carpediemonas</taxon>
    </lineage>
</organism>
<keyword evidence="4" id="KW-1133">Transmembrane helix</keyword>
<feature type="transmembrane region" description="Helical" evidence="4">
    <location>
        <begin position="687"/>
        <end position="711"/>
    </location>
</feature>
<feature type="compositionally biased region" description="Low complexity" evidence="3">
    <location>
        <begin position="403"/>
        <end position="460"/>
    </location>
</feature>
<proteinExistence type="predicted"/>
<feature type="compositionally biased region" description="Basic and acidic residues" evidence="3">
    <location>
        <begin position="33"/>
        <end position="48"/>
    </location>
</feature>
<sequence length="970" mass="105678">MKSMSSETQSELRELKQMVQKAMNNPSTPAPKQRQDRSKQLKSKHDGRQFSAPARQQGRHGPQIRDATSFQTPIIAEPYNPLEEKSMSLMQQLSLTSNANGSAPAFNTLTSLDEDIRSFVASKTYTSKQRLLVNERPDQPESECFGVQGDEIWLAFQASLSPPYSRASRAQASHTLLYGRPTLVLYYVRAKSTYCEAISLALETQFGGEVEIPHVTVLVSPDNFLERIPNVEPLLFSFDDIDDHRAEMARLEGNTALKNLKIADLAHLRQQPRARRPATPTSTACQHDPASHVRRLLARHHRALRLTLLTIATMSASPINTAPDVLQSISEECLSRGRIDHSMYEFAMRATSSRWSTSTSSAAGTTRRPSSRSRASCPRPGPTTSAPSSRSASSGPCSFAVAPTCRSSSSTPGPSASRRTRPTSSTRASSAATRTTPPSGSGTSCSSTPSCRTTPAPSSSALKTVDDDKSVSSDGSGSSFSASSTGTSATGGMKQNTSSPFFRLLIGAAVINVLMIAIICTFLCILSEVFRSDMSATKDLHNVSFAVGEGSFFSSLLYLNDTRLDALDLDDPLATSISAAATVIKGHHDFLIDMEHGGNEYYYFYEPDEVPVIPARVARKTWGIAAGITNQLDVIANTMSVSPADLTSGDQTTLYAHAQAVVSENFDSFAEIISLIQRLDHDSILNMIYIAAISLILLIVTQLALTVVLLVRITVLTVYDPDVQRPFARLSGHNQARERRVCRHPVILCLHVGNVDVPAIRGGVVAVLVDCEPMFAGLAACDRDFPVGRGRGVAAHSDDADDCRTFFNFRPPENMWGCTHYGSATDMWSVVAIFAHLLRREYLFLAETEHDLLEVMASILPPMDDEFKAKARETYPAFLEPTSVQSQTFRSMFPAAPNSVLDMLHGLLTWDPDKRWTAEQCLNSAYMTEAPAPTPPSKLPRGEMTGTARAGERSAKAAREAQVQVLHGGF</sequence>
<dbReference type="Gene3D" id="1.10.510.10">
    <property type="entry name" value="Transferase(Phosphotransferase) domain 1"/>
    <property type="match status" value="1"/>
</dbReference>
<feature type="region of interest" description="Disordered" evidence="3">
    <location>
        <begin position="928"/>
        <end position="949"/>
    </location>
</feature>
<keyword evidence="6" id="KW-0808">Transferase</keyword>
<dbReference type="PANTHER" id="PTHR24055">
    <property type="entry name" value="MITOGEN-ACTIVATED PROTEIN KINASE"/>
    <property type="match status" value="1"/>
</dbReference>
<dbReference type="GO" id="GO:0004672">
    <property type="term" value="F:protein kinase activity"/>
    <property type="evidence" value="ECO:0007669"/>
    <property type="project" value="InterPro"/>
</dbReference>
<keyword evidence="1" id="KW-0547">Nucleotide-binding</keyword>
<feature type="region of interest" description="Disordered" evidence="3">
    <location>
        <begin position="350"/>
        <end position="493"/>
    </location>
</feature>
<protein>
    <submittedName>
        <fullName evidence="6">Protein kinase domain</fullName>
    </submittedName>
</protein>
<evidence type="ECO:0000256" key="2">
    <source>
        <dbReference type="ARBA" id="ARBA00022840"/>
    </source>
</evidence>
<evidence type="ECO:0000313" key="6">
    <source>
        <dbReference type="EMBL" id="KAG9390809.1"/>
    </source>
</evidence>
<accession>A0A8J6B1A7</accession>
<comment type="caution">
    <text evidence="6">The sequence shown here is derived from an EMBL/GenBank/DDBJ whole genome shotgun (WGS) entry which is preliminary data.</text>
</comment>
<feature type="domain" description="Protein kinase" evidence="5">
    <location>
        <begin position="707"/>
        <end position="927"/>
    </location>
</feature>
<keyword evidence="7" id="KW-1185">Reference proteome</keyword>
<evidence type="ECO:0000256" key="1">
    <source>
        <dbReference type="ARBA" id="ARBA00022741"/>
    </source>
</evidence>
<dbReference type="InterPro" id="IPR050117">
    <property type="entry name" value="MAPK"/>
</dbReference>
<keyword evidence="6" id="KW-0418">Kinase</keyword>
<reference evidence="6" key="1">
    <citation type="submission" date="2021-05" db="EMBL/GenBank/DDBJ databases">
        <title>A free-living protist that lacks canonical eukaryotic 1 DNA replication and segregation systems.</title>
        <authorList>
            <person name="Salas-Leiva D.E."/>
            <person name="Tromer E.C."/>
            <person name="Curtis B.A."/>
            <person name="Jerlstrom-Hultqvist J."/>
            <person name="Kolisko M."/>
            <person name="Yi Z."/>
            <person name="Salas-Leiva J.S."/>
            <person name="Gallot-Lavallee L."/>
            <person name="Kops G.J.P.L."/>
            <person name="Archibald J.M."/>
            <person name="Simpson A.G.B."/>
            <person name="Roger A.J."/>
        </authorList>
    </citation>
    <scope>NUCLEOTIDE SEQUENCE</scope>
    <source>
        <strain evidence="6">BICM</strain>
    </source>
</reference>
<evidence type="ECO:0000313" key="7">
    <source>
        <dbReference type="Proteomes" id="UP000717585"/>
    </source>
</evidence>
<dbReference type="EMBL" id="JAHDYR010000062">
    <property type="protein sequence ID" value="KAG9390809.1"/>
    <property type="molecule type" value="Genomic_DNA"/>
</dbReference>
<dbReference type="SUPFAM" id="SSF56112">
    <property type="entry name" value="Protein kinase-like (PK-like)"/>
    <property type="match status" value="1"/>
</dbReference>
<dbReference type="OrthoDB" id="5979581at2759"/>
<dbReference type="InterPro" id="IPR011009">
    <property type="entry name" value="Kinase-like_dom_sf"/>
</dbReference>
<name>A0A8J6B1A7_9EUKA</name>
<dbReference type="Proteomes" id="UP000717585">
    <property type="component" value="Unassembled WGS sequence"/>
</dbReference>
<feature type="transmembrane region" description="Helical" evidence="4">
    <location>
        <begin position="501"/>
        <end position="526"/>
    </location>
</feature>
<evidence type="ECO:0000256" key="4">
    <source>
        <dbReference type="SAM" id="Phobius"/>
    </source>
</evidence>
<feature type="region of interest" description="Disordered" evidence="3">
    <location>
        <begin position="270"/>
        <end position="289"/>
    </location>
</feature>
<dbReference type="GO" id="GO:0005524">
    <property type="term" value="F:ATP binding"/>
    <property type="evidence" value="ECO:0007669"/>
    <property type="project" value="UniProtKB-KW"/>
</dbReference>
<keyword evidence="2" id="KW-0067">ATP-binding</keyword>
<feature type="compositionally biased region" description="Low complexity" evidence="3">
    <location>
        <begin position="350"/>
        <end position="396"/>
    </location>
</feature>
<dbReference type="InterPro" id="IPR000719">
    <property type="entry name" value="Prot_kinase_dom"/>
</dbReference>
<feature type="compositionally biased region" description="Low complexity" evidence="3">
    <location>
        <begin position="472"/>
        <end position="492"/>
    </location>
</feature>
<evidence type="ECO:0000256" key="3">
    <source>
        <dbReference type="SAM" id="MobiDB-lite"/>
    </source>
</evidence>
<dbReference type="SMART" id="SM00220">
    <property type="entry name" value="S_TKc"/>
    <property type="match status" value="1"/>
</dbReference>
<gene>
    <name evidence="6" type="ORF">J8273_7068</name>
</gene>
<evidence type="ECO:0000259" key="5">
    <source>
        <dbReference type="SMART" id="SM00220"/>
    </source>
</evidence>
<dbReference type="AlphaFoldDB" id="A0A8J6B1A7"/>
<feature type="region of interest" description="Disordered" evidence="3">
    <location>
        <begin position="1"/>
        <end position="71"/>
    </location>
</feature>
<keyword evidence="4" id="KW-0472">Membrane</keyword>
<dbReference type="Pfam" id="PF00069">
    <property type="entry name" value="Pkinase"/>
    <property type="match status" value="1"/>
</dbReference>